<keyword evidence="12 15" id="KW-0482">Metalloprotease</keyword>
<dbReference type="Proteomes" id="UP000803884">
    <property type="component" value="Unassembled WGS sequence"/>
</dbReference>
<dbReference type="GO" id="GO:0046872">
    <property type="term" value="F:metal ion binding"/>
    <property type="evidence" value="ECO:0007669"/>
    <property type="project" value="UniProtKB-KW"/>
</dbReference>
<keyword evidence="10 15" id="KW-0378">Hydrolase</keyword>
<name>A0AB34L146_9PEZI</name>
<feature type="active site" evidence="16">
    <location>
        <position position="483"/>
    </location>
</feature>
<evidence type="ECO:0000256" key="8">
    <source>
        <dbReference type="ARBA" id="ARBA00022670"/>
    </source>
</evidence>
<organism evidence="18 19">
    <name type="scientific">Cladosporium halotolerans</name>
    <dbReference type="NCBI Taxonomy" id="1052096"/>
    <lineage>
        <taxon>Eukaryota</taxon>
        <taxon>Fungi</taxon>
        <taxon>Dikarya</taxon>
        <taxon>Ascomycota</taxon>
        <taxon>Pezizomycotina</taxon>
        <taxon>Dothideomycetes</taxon>
        <taxon>Dothideomycetidae</taxon>
        <taxon>Cladosporiales</taxon>
        <taxon>Cladosporiaceae</taxon>
        <taxon>Cladosporium</taxon>
    </lineage>
</organism>
<reference evidence="18 19" key="1">
    <citation type="journal article" date="2020" name="Microbiol. Resour. Announc.">
        <title>Draft Genome Sequence of a Cladosporium Species Isolated from the Mesophotic Ascidian Didemnum maculosum.</title>
        <authorList>
            <person name="Gioti A."/>
            <person name="Siaperas R."/>
            <person name="Nikolaivits E."/>
            <person name="Le Goff G."/>
            <person name="Ouazzani J."/>
            <person name="Kotoulas G."/>
            <person name="Topakas E."/>
        </authorList>
    </citation>
    <scope>NUCLEOTIDE SEQUENCE [LARGE SCALE GENOMIC DNA]</scope>
    <source>
        <strain evidence="18 19">TM138-S3</strain>
    </source>
</reference>
<keyword evidence="7 15" id="KW-0963">Cytoplasm</keyword>
<comment type="subcellular location">
    <subcellularLocation>
        <location evidence="2">Cytoplasm</location>
    </subcellularLocation>
</comment>
<dbReference type="PIRSF" id="PIRSF007828">
    <property type="entry name" value="Dipeptidyl-peptidase_III"/>
    <property type="match status" value="1"/>
</dbReference>
<sequence length="740" mass="83101">MPPRLRLPSVIGRTLRTPRSPPRNFPRLFTHTTSRMHQNEMDPSTLKQYLADDPPTVVPLAVKPHFDALDTKQKKYAHYISRAALAGTRINLRQVSAESESIYDFLIELHQAYNGDWKQVQSKAGISDEDLKHFLNYAAQFLGNTGNFRSFGDSKIIPRIPQESFAKLAKVSPNAEKLYQSFKDELYESSIARMHLGYPEQGHVSTYYPDSPNITTAEITQTADFLKEKGLLPENTRVRKTSSGNFEVLIASAVTDPTIRDIKESEWTLSGPLEGKKLRLVFGDYAIEMAKIARNLTEAKKYAATAEQDGMHAEYIKSFHDGSMEAHKKSQRHWVKDLGPAVESNIGFIETYRDPHGIRGEWEGFAACVNKERTKAFGKLVEAAPAQIPKLPWSKEFEKDTFLSPDFTSLEVITFAGSGIPAGINIPNYDDIRQTFGFKNVSLGNVLSAAAPKEPVPFIKDSDQDVYDRCKDEAFEVQVGLHELLGHGCGKLLQETSPGEYNFDVKNPPISPIDNKPISSWYKPGETWGSVFGALGPTYEECRAESVAMSLCPDFEILKIFGYGDGKEDIHGAAGDILYVCYLQMARAGVASLQFWDPASRRHGQAHMQARFAILQVFLRAGGDFCKLEYTKDDLSDLTISLDRSKIASHGRPAVNKFLQELHVYKATADLKRGKALYEEITNVNDWYATKLRPEVMRQAKPRKVFVQANTVIEGDDVVLKEYEPTPEGMIRSFAERDYI</sequence>
<dbReference type="EMBL" id="JAAQHG020000003">
    <property type="protein sequence ID" value="KAL1590236.1"/>
    <property type="molecule type" value="Genomic_DNA"/>
</dbReference>
<dbReference type="GeneID" id="96002883"/>
<keyword evidence="11 15" id="KW-0862">Zinc</keyword>
<evidence type="ECO:0000256" key="12">
    <source>
        <dbReference type="ARBA" id="ARBA00023049"/>
    </source>
</evidence>
<comment type="similarity">
    <text evidence="3 15">Belongs to the peptidase M49 family.</text>
</comment>
<feature type="binding site" evidence="17">
    <location>
        <position position="487"/>
    </location>
    <ligand>
        <name>Zn(2+)</name>
        <dbReference type="ChEBI" id="CHEBI:29105"/>
        <note>catalytic</note>
    </ligand>
</feature>
<evidence type="ECO:0000256" key="15">
    <source>
        <dbReference type="PIRNR" id="PIRNR007828"/>
    </source>
</evidence>
<keyword evidence="9 15" id="KW-0479">Metal-binding</keyword>
<dbReference type="InterPro" id="IPR039461">
    <property type="entry name" value="Peptidase_M49"/>
</dbReference>
<dbReference type="GO" id="GO:0005737">
    <property type="term" value="C:cytoplasm"/>
    <property type="evidence" value="ECO:0007669"/>
    <property type="project" value="UniProtKB-SubCell"/>
</dbReference>
<evidence type="ECO:0000256" key="10">
    <source>
        <dbReference type="ARBA" id="ARBA00022801"/>
    </source>
</evidence>
<evidence type="ECO:0000256" key="16">
    <source>
        <dbReference type="PIRSR" id="PIRSR007828-1"/>
    </source>
</evidence>
<evidence type="ECO:0000256" key="14">
    <source>
        <dbReference type="ARBA" id="ARBA00032119"/>
    </source>
</evidence>
<keyword evidence="8 15" id="KW-0645">Protease</keyword>
<keyword evidence="6 15" id="KW-0031">Aminopeptidase</keyword>
<protein>
    <recommendedName>
        <fullName evidence="5 15">Dipeptidyl peptidase 3</fullName>
        <ecNumber evidence="4 15">3.4.14.4</ecNumber>
    </recommendedName>
    <alternativeName>
        <fullName evidence="13 15">Dipeptidyl aminopeptidase III</fullName>
    </alternativeName>
    <alternativeName>
        <fullName evidence="14 15">Dipeptidyl peptidase III</fullName>
    </alternativeName>
</protein>
<evidence type="ECO:0000256" key="11">
    <source>
        <dbReference type="ARBA" id="ARBA00022833"/>
    </source>
</evidence>
<evidence type="ECO:0000256" key="13">
    <source>
        <dbReference type="ARBA" id="ARBA00031288"/>
    </source>
</evidence>
<comment type="catalytic activity">
    <reaction evidence="1 15">
        <text>Release of an N-terminal dipeptide from a peptide comprising four or more residues, with broad specificity. Also acts on dipeptidyl 2-naphthylamides.</text>
        <dbReference type="EC" id="3.4.14.4"/>
    </reaction>
</comment>
<dbReference type="FunFam" id="3.30.540.30:FF:000001">
    <property type="entry name" value="Dipeptidyl peptidase 3"/>
    <property type="match status" value="1"/>
</dbReference>
<dbReference type="FunFam" id="3.30.540.30:FF:000002">
    <property type="entry name" value="Dipeptidyl peptidase 3"/>
    <property type="match status" value="1"/>
</dbReference>
<dbReference type="PANTHER" id="PTHR23422">
    <property type="entry name" value="DIPEPTIDYL PEPTIDASE III-RELATED"/>
    <property type="match status" value="1"/>
</dbReference>
<dbReference type="RefSeq" id="XP_069233341.1">
    <property type="nucleotide sequence ID" value="XM_069370045.1"/>
</dbReference>
<evidence type="ECO:0000256" key="5">
    <source>
        <dbReference type="ARBA" id="ARBA00014713"/>
    </source>
</evidence>
<evidence type="ECO:0000313" key="18">
    <source>
        <dbReference type="EMBL" id="KAL1590236.1"/>
    </source>
</evidence>
<dbReference type="AlphaFoldDB" id="A0AB34L146"/>
<evidence type="ECO:0000256" key="4">
    <source>
        <dbReference type="ARBA" id="ARBA00012063"/>
    </source>
</evidence>
<feature type="binding site" evidence="17">
    <location>
        <position position="482"/>
    </location>
    <ligand>
        <name>Zn(2+)</name>
        <dbReference type="ChEBI" id="CHEBI:29105"/>
        <note>catalytic</note>
    </ligand>
</feature>
<gene>
    <name evidence="18" type="ORF">WHR41_01439</name>
</gene>
<comment type="cofactor">
    <cofactor evidence="15 17">
        <name>Zn(2+)</name>
        <dbReference type="ChEBI" id="CHEBI:29105"/>
    </cofactor>
    <text evidence="15 17">Binds 1 zinc ion per subunit.</text>
</comment>
<dbReference type="PANTHER" id="PTHR23422:SF11">
    <property type="entry name" value="DIPEPTIDYL PEPTIDASE 3"/>
    <property type="match status" value="1"/>
</dbReference>
<dbReference type="GO" id="GO:0008239">
    <property type="term" value="F:dipeptidyl-peptidase activity"/>
    <property type="evidence" value="ECO:0007669"/>
    <property type="project" value="UniProtKB-UniRule"/>
</dbReference>
<dbReference type="GO" id="GO:0006508">
    <property type="term" value="P:proteolysis"/>
    <property type="evidence" value="ECO:0007669"/>
    <property type="project" value="UniProtKB-KW"/>
</dbReference>
<evidence type="ECO:0000313" key="19">
    <source>
        <dbReference type="Proteomes" id="UP000803884"/>
    </source>
</evidence>
<evidence type="ECO:0000256" key="17">
    <source>
        <dbReference type="PIRSR" id="PIRSR007828-2"/>
    </source>
</evidence>
<evidence type="ECO:0000256" key="1">
    <source>
        <dbReference type="ARBA" id="ARBA00001336"/>
    </source>
</evidence>
<evidence type="ECO:0000256" key="3">
    <source>
        <dbReference type="ARBA" id="ARBA00010200"/>
    </source>
</evidence>
<evidence type="ECO:0000256" key="9">
    <source>
        <dbReference type="ARBA" id="ARBA00022723"/>
    </source>
</evidence>
<proteinExistence type="inferred from homology"/>
<dbReference type="EC" id="3.4.14.4" evidence="4 15"/>
<keyword evidence="19" id="KW-1185">Reference proteome</keyword>
<dbReference type="InterPro" id="IPR005317">
    <property type="entry name" value="Dipeptidyl-peptase3"/>
</dbReference>
<accession>A0AB34L146</accession>
<comment type="caution">
    <text evidence="18">The sequence shown here is derived from an EMBL/GenBank/DDBJ whole genome shotgun (WGS) entry which is preliminary data.</text>
</comment>
<dbReference type="GO" id="GO:0004177">
    <property type="term" value="F:aminopeptidase activity"/>
    <property type="evidence" value="ECO:0007669"/>
    <property type="project" value="UniProtKB-KW"/>
</dbReference>
<dbReference type="GO" id="GO:0008235">
    <property type="term" value="F:metalloexopeptidase activity"/>
    <property type="evidence" value="ECO:0007669"/>
    <property type="project" value="InterPro"/>
</dbReference>
<evidence type="ECO:0000256" key="6">
    <source>
        <dbReference type="ARBA" id="ARBA00022438"/>
    </source>
</evidence>
<dbReference type="Gene3D" id="3.30.540.30">
    <property type="match status" value="3"/>
</dbReference>
<feature type="binding site" evidence="17">
    <location>
        <position position="541"/>
    </location>
    <ligand>
        <name>Zn(2+)</name>
        <dbReference type="ChEBI" id="CHEBI:29105"/>
        <note>catalytic</note>
    </ligand>
</feature>
<evidence type="ECO:0000256" key="7">
    <source>
        <dbReference type="ARBA" id="ARBA00022490"/>
    </source>
</evidence>
<dbReference type="Pfam" id="PF03571">
    <property type="entry name" value="Peptidase_M49"/>
    <property type="match status" value="1"/>
</dbReference>
<evidence type="ECO:0000256" key="2">
    <source>
        <dbReference type="ARBA" id="ARBA00004496"/>
    </source>
</evidence>